<dbReference type="AlphaFoldDB" id="A0A4R8W754"/>
<sequence length="293" mass="30949">MHSARLTSRVPFRATVTGSPYLPARSHPEECTMRATSENTGGTPSAGIAAGNTEQTALRAGGLAAVVAGLGGIAWFTLELLPPVLGFDDTDNPAVSLDYLRQYPQFYPLAGVVLFAMAIAFVVASFAVSDALAPHTSSLTRRSLSALGIMSAAFLFMHGVLRASVGPLLYIDGMNSSWGESAYLTIQTLGIHGFAQASLLVLCVWTVGISIAGARSRALPIWICVLGIITGLRLVVVIAGPILTAASIDLPEVFWLGSVALIPLSMLWWLGLGVVLLVKSRPHREQRPVSSEL</sequence>
<accession>A0A4R8W754</accession>
<feature type="transmembrane region" description="Helical" evidence="1">
    <location>
        <begin position="144"/>
        <end position="171"/>
    </location>
</feature>
<keyword evidence="1" id="KW-0472">Membrane</keyword>
<keyword evidence="1" id="KW-0812">Transmembrane</keyword>
<comment type="caution">
    <text evidence="2">The sequence shown here is derived from an EMBL/GenBank/DDBJ whole genome shotgun (WGS) entry which is preliminary data.</text>
</comment>
<feature type="transmembrane region" description="Helical" evidence="1">
    <location>
        <begin position="60"/>
        <end position="78"/>
    </location>
</feature>
<evidence type="ECO:0000256" key="1">
    <source>
        <dbReference type="SAM" id="Phobius"/>
    </source>
</evidence>
<feature type="transmembrane region" description="Helical" evidence="1">
    <location>
        <begin position="106"/>
        <end position="132"/>
    </location>
</feature>
<organism evidence="2 3">
    <name type="scientific">Cryobacterium adonitolivorans</name>
    <dbReference type="NCBI Taxonomy" id="1259189"/>
    <lineage>
        <taxon>Bacteria</taxon>
        <taxon>Bacillati</taxon>
        <taxon>Actinomycetota</taxon>
        <taxon>Actinomycetes</taxon>
        <taxon>Micrococcales</taxon>
        <taxon>Microbacteriaceae</taxon>
        <taxon>Cryobacterium</taxon>
    </lineage>
</organism>
<gene>
    <name evidence="2" type="ORF">E3O42_09425</name>
</gene>
<reference evidence="2 3" key="1">
    <citation type="submission" date="2019-03" db="EMBL/GenBank/DDBJ databases">
        <title>Genomics of glacier-inhabiting Cryobacterium strains.</title>
        <authorList>
            <person name="Liu Q."/>
            <person name="Xin Y.-H."/>
        </authorList>
    </citation>
    <scope>NUCLEOTIDE SEQUENCE [LARGE SCALE GENOMIC DNA]</scope>
    <source>
        <strain evidence="2 3">RHLS22-1</strain>
    </source>
</reference>
<dbReference type="OrthoDB" id="5112500at2"/>
<name>A0A4R8W754_9MICO</name>
<protein>
    <submittedName>
        <fullName evidence="2">DUF4386 family protein</fullName>
    </submittedName>
</protein>
<dbReference type="Proteomes" id="UP000297907">
    <property type="component" value="Unassembled WGS sequence"/>
</dbReference>
<feature type="transmembrane region" description="Helical" evidence="1">
    <location>
        <begin position="254"/>
        <end position="278"/>
    </location>
</feature>
<evidence type="ECO:0000313" key="2">
    <source>
        <dbReference type="EMBL" id="TFC01593.1"/>
    </source>
</evidence>
<feature type="transmembrane region" description="Helical" evidence="1">
    <location>
        <begin position="191"/>
        <end position="214"/>
    </location>
</feature>
<keyword evidence="3" id="KW-1185">Reference proteome</keyword>
<feature type="transmembrane region" description="Helical" evidence="1">
    <location>
        <begin position="221"/>
        <end position="248"/>
    </location>
</feature>
<evidence type="ECO:0000313" key="3">
    <source>
        <dbReference type="Proteomes" id="UP000297907"/>
    </source>
</evidence>
<dbReference type="EMBL" id="SOFL01000033">
    <property type="protein sequence ID" value="TFC01593.1"/>
    <property type="molecule type" value="Genomic_DNA"/>
</dbReference>
<keyword evidence="1" id="KW-1133">Transmembrane helix</keyword>
<proteinExistence type="predicted"/>